<dbReference type="Proteomes" id="UP000306196">
    <property type="component" value="Unassembled WGS sequence"/>
</dbReference>
<organism evidence="2 3">
    <name type="scientific">Phragmitibacter flavus</name>
    <dbReference type="NCBI Taxonomy" id="2576071"/>
    <lineage>
        <taxon>Bacteria</taxon>
        <taxon>Pseudomonadati</taxon>
        <taxon>Verrucomicrobiota</taxon>
        <taxon>Verrucomicrobiia</taxon>
        <taxon>Verrucomicrobiales</taxon>
        <taxon>Verrucomicrobiaceae</taxon>
        <taxon>Phragmitibacter</taxon>
    </lineage>
</organism>
<proteinExistence type="predicted"/>
<keyword evidence="1" id="KW-0732">Signal</keyword>
<dbReference type="EMBL" id="VAUV01000021">
    <property type="protein sequence ID" value="TLD68646.1"/>
    <property type="molecule type" value="Genomic_DNA"/>
</dbReference>
<evidence type="ECO:0000256" key="1">
    <source>
        <dbReference type="SAM" id="SignalP"/>
    </source>
</evidence>
<keyword evidence="3" id="KW-1185">Reference proteome</keyword>
<reference evidence="2 3" key="1">
    <citation type="submission" date="2019-05" db="EMBL/GenBank/DDBJ databases">
        <title>Verrucobacter flavum gen. nov., sp. nov. a new member of the family Verrucomicrobiaceae.</title>
        <authorList>
            <person name="Szuroczki S."/>
            <person name="Abbaszade G."/>
            <person name="Szabo A."/>
            <person name="Felfoldi T."/>
            <person name="Schumann P."/>
            <person name="Boka K."/>
            <person name="Keki Z."/>
            <person name="Toumi M."/>
            <person name="Toth E."/>
        </authorList>
    </citation>
    <scope>NUCLEOTIDE SEQUENCE [LARGE SCALE GENOMIC DNA]</scope>
    <source>
        <strain evidence="2 3">MG-N-17</strain>
    </source>
</reference>
<dbReference type="AlphaFoldDB" id="A0A5R8K8L1"/>
<dbReference type="PROSITE" id="PS51257">
    <property type="entry name" value="PROKAR_LIPOPROTEIN"/>
    <property type="match status" value="1"/>
</dbReference>
<protein>
    <recommendedName>
        <fullName evidence="4">Lipoprotein</fullName>
    </recommendedName>
</protein>
<feature type="chain" id="PRO_5024304700" description="Lipoprotein" evidence="1">
    <location>
        <begin position="21"/>
        <end position="274"/>
    </location>
</feature>
<accession>A0A5R8K8L1</accession>
<evidence type="ECO:0000313" key="2">
    <source>
        <dbReference type="EMBL" id="TLD68646.1"/>
    </source>
</evidence>
<evidence type="ECO:0000313" key="3">
    <source>
        <dbReference type="Proteomes" id="UP000306196"/>
    </source>
</evidence>
<feature type="signal peptide" evidence="1">
    <location>
        <begin position="1"/>
        <end position="20"/>
    </location>
</feature>
<comment type="caution">
    <text evidence="2">The sequence shown here is derived from an EMBL/GenBank/DDBJ whole genome shotgun (WGS) entry which is preliminary data.</text>
</comment>
<evidence type="ECO:0008006" key="4">
    <source>
        <dbReference type="Google" id="ProtNLM"/>
    </source>
</evidence>
<dbReference type="OrthoDB" id="186087at2"/>
<gene>
    <name evidence="2" type="ORF">FEM03_21640</name>
</gene>
<name>A0A5R8K8L1_9BACT</name>
<sequence>MKIFSFLVALASVFSLSSCVELGSLITVNKDGSGTIEETVLLSAQLKAMVASMPPGAGDGAGAAGNPAAALSGLVPDKKKADENALKYGEGVTVKSVDEVTLPDGRGGAKVTYDFADITKVKYHPGKEEAEKEGVEQEPVTFGFSGGELTINIPQGKTGETIEKLDEEQLKKAQEIDPAQMAMMKPMFAGMRMSFAVKAASGIASTDAAHLDGDTVTIMDMQVDKLFDNPESFKKFAAMMEEQSEPDPKKLAEQFRGVEGIKVEEKEIISIKLK</sequence>
<dbReference type="RefSeq" id="WP_138088400.1">
    <property type="nucleotide sequence ID" value="NZ_VAUV01000021.1"/>
</dbReference>